<comment type="caution">
    <text evidence="7">The sequence shown here is derived from an EMBL/GenBank/DDBJ whole genome shotgun (WGS) entry which is preliminary data.</text>
</comment>
<evidence type="ECO:0000256" key="6">
    <source>
        <dbReference type="SAM" id="MobiDB-lite"/>
    </source>
</evidence>
<keyword evidence="4 5" id="KW-0175">Coiled coil</keyword>
<dbReference type="AlphaFoldDB" id="A0A834I050"/>
<dbReference type="GO" id="GO:0005912">
    <property type="term" value="C:adherens junction"/>
    <property type="evidence" value="ECO:0007669"/>
    <property type="project" value="UniProtKB-SubCell"/>
</dbReference>
<feature type="coiled-coil region" evidence="5">
    <location>
        <begin position="346"/>
        <end position="380"/>
    </location>
</feature>
<dbReference type="InterPro" id="IPR019359">
    <property type="entry name" value="CCDC85"/>
</dbReference>
<dbReference type="Pfam" id="PF10226">
    <property type="entry name" value="CCDC85"/>
    <property type="match status" value="1"/>
</dbReference>
<feature type="region of interest" description="Disordered" evidence="6">
    <location>
        <begin position="416"/>
        <end position="443"/>
    </location>
</feature>
<organism evidence="7 8">
    <name type="scientific">Rhynchophorus ferrugineus</name>
    <name type="common">Red palm weevil</name>
    <name type="synonym">Curculio ferrugineus</name>
    <dbReference type="NCBI Taxonomy" id="354439"/>
    <lineage>
        <taxon>Eukaryota</taxon>
        <taxon>Metazoa</taxon>
        <taxon>Ecdysozoa</taxon>
        <taxon>Arthropoda</taxon>
        <taxon>Hexapoda</taxon>
        <taxon>Insecta</taxon>
        <taxon>Pterygota</taxon>
        <taxon>Neoptera</taxon>
        <taxon>Endopterygota</taxon>
        <taxon>Coleoptera</taxon>
        <taxon>Polyphaga</taxon>
        <taxon>Cucujiformia</taxon>
        <taxon>Curculionidae</taxon>
        <taxon>Dryophthorinae</taxon>
        <taxon>Rhynchophorus</taxon>
    </lineage>
</organism>
<evidence type="ECO:0000313" key="8">
    <source>
        <dbReference type="Proteomes" id="UP000625711"/>
    </source>
</evidence>
<proteinExistence type="inferred from homology"/>
<evidence type="ECO:0000256" key="3">
    <source>
        <dbReference type="ARBA" id="ARBA00022949"/>
    </source>
</evidence>
<feature type="compositionally biased region" description="Basic and acidic residues" evidence="6">
    <location>
        <begin position="416"/>
        <end position="429"/>
    </location>
</feature>
<dbReference type="EMBL" id="JAACXV010013877">
    <property type="protein sequence ID" value="KAF7271925.1"/>
    <property type="molecule type" value="Genomic_DNA"/>
</dbReference>
<feature type="coiled-coil region" evidence="5">
    <location>
        <begin position="238"/>
        <end position="272"/>
    </location>
</feature>
<dbReference type="OrthoDB" id="10056395at2759"/>
<evidence type="ECO:0000256" key="1">
    <source>
        <dbReference type="ARBA" id="ARBA00004536"/>
    </source>
</evidence>
<dbReference type="Proteomes" id="UP000625711">
    <property type="component" value="Unassembled WGS sequence"/>
</dbReference>
<name>A0A834I050_RHYFE</name>
<feature type="region of interest" description="Disordered" evidence="6">
    <location>
        <begin position="1"/>
        <end position="80"/>
    </location>
</feature>
<comment type="similarity">
    <text evidence="2">Belongs to the CCDC85 family.</text>
</comment>
<reference evidence="7" key="1">
    <citation type="submission" date="2020-08" db="EMBL/GenBank/DDBJ databases">
        <title>Genome sequencing and assembly of the red palm weevil Rhynchophorus ferrugineus.</title>
        <authorList>
            <person name="Dias G.B."/>
            <person name="Bergman C.M."/>
            <person name="Manee M."/>
        </authorList>
    </citation>
    <scope>NUCLEOTIDE SEQUENCE</scope>
    <source>
        <strain evidence="7">AA-2017</strain>
        <tissue evidence="7">Whole larva</tissue>
    </source>
</reference>
<evidence type="ECO:0000256" key="2">
    <source>
        <dbReference type="ARBA" id="ARBA00009052"/>
    </source>
</evidence>
<keyword evidence="8" id="KW-1185">Reference proteome</keyword>
<feature type="compositionally biased region" description="Low complexity" evidence="6">
    <location>
        <begin position="9"/>
        <end position="28"/>
    </location>
</feature>
<evidence type="ECO:0000256" key="4">
    <source>
        <dbReference type="ARBA" id="ARBA00023054"/>
    </source>
</evidence>
<comment type="subcellular location">
    <subcellularLocation>
        <location evidence="1">Cell junction</location>
        <location evidence="1">Adherens junction</location>
    </subcellularLocation>
</comment>
<feature type="region of interest" description="Disordered" evidence="6">
    <location>
        <begin position="100"/>
        <end position="147"/>
    </location>
</feature>
<evidence type="ECO:0000256" key="5">
    <source>
        <dbReference type="SAM" id="Coils"/>
    </source>
</evidence>
<protein>
    <recommendedName>
        <fullName evidence="9">Coiled-coil domain-containing protein 85C</fullName>
    </recommendedName>
</protein>
<evidence type="ECO:0000313" key="7">
    <source>
        <dbReference type="EMBL" id="KAF7271925.1"/>
    </source>
</evidence>
<dbReference type="PANTHER" id="PTHR13546:SF15">
    <property type="entry name" value="CCDC85"/>
    <property type="match status" value="1"/>
</dbReference>
<feature type="region of interest" description="Disordered" evidence="6">
    <location>
        <begin position="287"/>
        <end position="328"/>
    </location>
</feature>
<evidence type="ECO:0008006" key="9">
    <source>
        <dbReference type="Google" id="ProtNLM"/>
    </source>
</evidence>
<dbReference type="PANTHER" id="PTHR13546">
    <property type="entry name" value="RE60986P"/>
    <property type="match status" value="1"/>
</dbReference>
<feature type="compositionally biased region" description="Polar residues" evidence="6">
    <location>
        <begin position="303"/>
        <end position="321"/>
    </location>
</feature>
<sequence length="467" mass="52891">MSSKKPFLTAKTSSTGEASSGAGSTVPPRYQPPPVPGNQGILKHPASKDATKHYPAKIADQNLNPSKYYPVPQHQKQFYPAQYPPQAVPVRNEDHTRITQVQVHQPDSRQRPLDEPGIPQVNPADFRNVPVGLPQSVPQGGQDLRPHRPAVRYEDEFLRPEMLKFVRKSDDPRIIPSVQDQTRHMQSLLLDLRALKEQNQHLADDNQELRDLCCFLDDDRQKGRKLAREWQRFGRYTASVMRQEVSAYQNKLRELDNKQQELIKDNLELKELCLYLDEERGNTICPSCGTSTATTNLRDDGDGSSSSTNADEPTVPQQFSPNGPRRSASRERLLHENLARQRSTFNDQIMQYVRSLEQRVKQLEDDKRSLTHKINQIAATSGDPSIAVPPDSSVGGLSGRPEAVVRALQVLEVREQLERETRSPERVESGQEAPTQQDMDDGQKALLWEMCNVVWRKLEEGPPASRR</sequence>
<feature type="coiled-coil region" evidence="5">
    <location>
        <begin position="178"/>
        <end position="212"/>
    </location>
</feature>
<gene>
    <name evidence="7" type="ORF">GWI33_015223</name>
</gene>
<accession>A0A834I050</accession>
<feature type="compositionally biased region" description="Polar residues" evidence="6">
    <location>
        <begin position="287"/>
        <end position="296"/>
    </location>
</feature>
<keyword evidence="3" id="KW-0965">Cell junction</keyword>